<name>A0A1H7YZF6_9SPHN</name>
<dbReference type="EMBL" id="FOCF01000001">
    <property type="protein sequence ID" value="SEM50619.1"/>
    <property type="molecule type" value="Genomic_DNA"/>
</dbReference>
<evidence type="ECO:0000313" key="1">
    <source>
        <dbReference type="EMBL" id="SEM50619.1"/>
    </source>
</evidence>
<accession>A0A1H7YZF6</accession>
<protein>
    <submittedName>
        <fullName evidence="1">Uncharacterized protein</fullName>
    </submittedName>
</protein>
<evidence type="ECO:0000313" key="2">
    <source>
        <dbReference type="Proteomes" id="UP000199206"/>
    </source>
</evidence>
<reference evidence="2" key="1">
    <citation type="submission" date="2016-10" db="EMBL/GenBank/DDBJ databases">
        <authorList>
            <person name="Varghese N."/>
            <person name="Submissions S."/>
        </authorList>
    </citation>
    <scope>NUCLEOTIDE SEQUENCE [LARGE SCALE GENOMIC DNA]</scope>
    <source>
        <strain evidence="2">S6-262</strain>
    </source>
</reference>
<dbReference type="STRING" id="1166340.SAMN05192583_0443"/>
<sequence>MDLLLLLSAFLTALTGAITGARPVQGAAVGQQIEQVAHAARLTTAKRAVADARPVQGWVDAVAIAVAAVPLILRPAAPLYAQRRRE</sequence>
<organism evidence="1 2">
    <name type="scientific">Sphingomonas gellani</name>
    <dbReference type="NCBI Taxonomy" id="1166340"/>
    <lineage>
        <taxon>Bacteria</taxon>
        <taxon>Pseudomonadati</taxon>
        <taxon>Pseudomonadota</taxon>
        <taxon>Alphaproteobacteria</taxon>
        <taxon>Sphingomonadales</taxon>
        <taxon>Sphingomonadaceae</taxon>
        <taxon>Sphingomonas</taxon>
    </lineage>
</organism>
<keyword evidence="2" id="KW-1185">Reference proteome</keyword>
<dbReference type="Proteomes" id="UP000199206">
    <property type="component" value="Unassembled WGS sequence"/>
</dbReference>
<gene>
    <name evidence="1" type="ORF">SAMN05192583_0443</name>
</gene>
<dbReference type="AlphaFoldDB" id="A0A1H7YZF6"/>
<proteinExistence type="predicted"/>
<dbReference type="RefSeq" id="WP_093663812.1">
    <property type="nucleotide sequence ID" value="NZ_FOCF01000001.1"/>
</dbReference>